<keyword evidence="3" id="KW-1185">Reference proteome</keyword>
<name>A0A7R9MN84_9ACAR</name>
<reference evidence="2" key="1">
    <citation type="submission" date="2020-11" db="EMBL/GenBank/DDBJ databases">
        <authorList>
            <person name="Tran Van P."/>
        </authorList>
    </citation>
    <scope>NUCLEOTIDE SEQUENCE</scope>
</reference>
<dbReference type="EMBL" id="CAJPVJ010030215">
    <property type="protein sequence ID" value="CAG2180118.1"/>
    <property type="molecule type" value="Genomic_DNA"/>
</dbReference>
<feature type="signal peptide" evidence="1">
    <location>
        <begin position="1"/>
        <end position="18"/>
    </location>
</feature>
<dbReference type="InterPro" id="IPR036908">
    <property type="entry name" value="RlpA-like_sf"/>
</dbReference>
<dbReference type="CDD" id="cd22268">
    <property type="entry name" value="DPBB_RlpA-like"/>
    <property type="match status" value="1"/>
</dbReference>
<dbReference type="EMBL" id="OC945040">
    <property type="protein sequence ID" value="CAD7662981.1"/>
    <property type="molecule type" value="Genomic_DNA"/>
</dbReference>
<dbReference type="Proteomes" id="UP000728032">
    <property type="component" value="Unassembled WGS sequence"/>
</dbReference>
<protein>
    <submittedName>
        <fullName evidence="2">Uncharacterized protein</fullName>
    </submittedName>
</protein>
<proteinExistence type="predicted"/>
<keyword evidence="1" id="KW-0732">Signal</keyword>
<dbReference type="Gene3D" id="2.40.40.10">
    <property type="entry name" value="RlpA-like domain"/>
    <property type="match status" value="1"/>
</dbReference>
<evidence type="ECO:0000313" key="3">
    <source>
        <dbReference type="Proteomes" id="UP000728032"/>
    </source>
</evidence>
<evidence type="ECO:0000313" key="2">
    <source>
        <dbReference type="EMBL" id="CAD7662981.1"/>
    </source>
</evidence>
<gene>
    <name evidence="2" type="ORF">ONB1V03_LOCUS19541</name>
</gene>
<feature type="chain" id="PRO_5036211586" evidence="1">
    <location>
        <begin position="19"/>
        <end position="107"/>
    </location>
</feature>
<dbReference type="AlphaFoldDB" id="A0A7R9MN84"/>
<dbReference type="OrthoDB" id="7769384at2759"/>
<organism evidence="2">
    <name type="scientific">Oppiella nova</name>
    <dbReference type="NCBI Taxonomy" id="334625"/>
    <lineage>
        <taxon>Eukaryota</taxon>
        <taxon>Metazoa</taxon>
        <taxon>Ecdysozoa</taxon>
        <taxon>Arthropoda</taxon>
        <taxon>Chelicerata</taxon>
        <taxon>Arachnida</taxon>
        <taxon>Acari</taxon>
        <taxon>Acariformes</taxon>
        <taxon>Sarcoptiformes</taxon>
        <taxon>Oribatida</taxon>
        <taxon>Brachypylina</taxon>
        <taxon>Oppioidea</taxon>
        <taxon>Oppiidae</taxon>
        <taxon>Oppiella</taxon>
    </lineage>
</organism>
<accession>A0A7R9MN84</accession>
<evidence type="ECO:0000256" key="1">
    <source>
        <dbReference type="SAM" id="SignalP"/>
    </source>
</evidence>
<sequence>MYKLVTLVVLITVSQTYGESGLCSWYDTHPGDLIENGEVFSQNTFTAGHKSLRIGSIVRVMCNGKLDMVIINRRLVIGGSILTMDRAAAEFFGIIDSKLCQCTVTSV</sequence>